<reference evidence="7 8" key="1">
    <citation type="journal article" date="2005" name="Nucleic Acids Res.">
        <title>Genomic blueprint of Hahella chejuensis, a marine microbe producing an algicidal agent.</title>
        <authorList>
            <person name="Jeong H."/>
            <person name="Yim J.H."/>
            <person name="Lee C."/>
            <person name="Choi S.-H."/>
            <person name="Park Y.K."/>
            <person name="Yoon S.H."/>
            <person name="Hur C.-G."/>
            <person name="Kang H.-Y."/>
            <person name="Kim D."/>
            <person name="Lee H.H."/>
            <person name="Park K.H."/>
            <person name="Park S.-H."/>
            <person name="Park H.-S."/>
            <person name="Lee H.K."/>
            <person name="Oh T.K."/>
            <person name="Kim J.F."/>
        </authorList>
    </citation>
    <scope>NUCLEOTIDE SEQUENCE [LARGE SCALE GENOMIC DNA]</scope>
    <source>
        <strain evidence="7 8">KCTC 2396</strain>
    </source>
</reference>
<dbReference type="InterPro" id="IPR000297">
    <property type="entry name" value="PPIase_PpiC"/>
</dbReference>
<feature type="domain" description="PpiC" evidence="6">
    <location>
        <begin position="98"/>
        <end position="199"/>
    </location>
</feature>
<proteinExistence type="inferred from homology"/>
<dbReference type="OrthoDB" id="9769613at2"/>
<comment type="similarity">
    <text evidence="2">Belongs to the PpiC/parvulin rotamase family.</text>
</comment>
<dbReference type="EMBL" id="CP000155">
    <property type="protein sequence ID" value="ABC30724.1"/>
    <property type="molecule type" value="Genomic_DNA"/>
</dbReference>
<dbReference type="SUPFAM" id="SSF54534">
    <property type="entry name" value="FKBP-like"/>
    <property type="match status" value="1"/>
</dbReference>
<dbReference type="AlphaFoldDB" id="Q2SF50"/>
<dbReference type="Gene3D" id="3.10.50.40">
    <property type="match status" value="1"/>
</dbReference>
<keyword evidence="4 5" id="KW-0697">Rotamase</keyword>
<dbReference type="PANTHER" id="PTHR47245">
    <property type="entry name" value="PEPTIDYLPROLYL ISOMERASE"/>
    <property type="match status" value="1"/>
</dbReference>
<organism evidence="7 8">
    <name type="scientific">Hahella chejuensis (strain KCTC 2396)</name>
    <dbReference type="NCBI Taxonomy" id="349521"/>
    <lineage>
        <taxon>Bacteria</taxon>
        <taxon>Pseudomonadati</taxon>
        <taxon>Pseudomonadota</taxon>
        <taxon>Gammaproteobacteria</taxon>
        <taxon>Oceanospirillales</taxon>
        <taxon>Hahellaceae</taxon>
        <taxon>Hahella</taxon>
    </lineage>
</organism>
<dbReference type="PANTHER" id="PTHR47245:SF2">
    <property type="entry name" value="PEPTIDYL-PROLYL CIS-TRANS ISOMERASE HP_0175-RELATED"/>
    <property type="match status" value="1"/>
</dbReference>
<evidence type="ECO:0000259" key="6">
    <source>
        <dbReference type="PROSITE" id="PS50198"/>
    </source>
</evidence>
<comment type="catalytic activity">
    <reaction evidence="1">
        <text>[protein]-peptidylproline (omega=180) = [protein]-peptidylproline (omega=0)</text>
        <dbReference type="Rhea" id="RHEA:16237"/>
        <dbReference type="Rhea" id="RHEA-COMP:10747"/>
        <dbReference type="Rhea" id="RHEA-COMP:10748"/>
        <dbReference type="ChEBI" id="CHEBI:83833"/>
        <dbReference type="ChEBI" id="CHEBI:83834"/>
        <dbReference type="EC" id="5.2.1.8"/>
    </reaction>
</comment>
<evidence type="ECO:0000256" key="1">
    <source>
        <dbReference type="ARBA" id="ARBA00000971"/>
    </source>
</evidence>
<dbReference type="STRING" id="349521.HCH_04007"/>
<dbReference type="RefSeq" id="WP_011397791.1">
    <property type="nucleotide sequence ID" value="NC_007645.1"/>
</dbReference>
<dbReference type="EC" id="5.2.1.8" evidence="3"/>
<dbReference type="GO" id="GO:0003755">
    <property type="term" value="F:peptidyl-prolyl cis-trans isomerase activity"/>
    <property type="evidence" value="ECO:0007669"/>
    <property type="project" value="UniProtKB-KW"/>
</dbReference>
<dbReference type="PROSITE" id="PS01096">
    <property type="entry name" value="PPIC_PPIASE_1"/>
    <property type="match status" value="1"/>
</dbReference>
<dbReference type="KEGG" id="hch:HCH_04007"/>
<dbReference type="InterPro" id="IPR023058">
    <property type="entry name" value="PPIase_PpiC_CS"/>
</dbReference>
<evidence type="ECO:0000256" key="3">
    <source>
        <dbReference type="ARBA" id="ARBA00013194"/>
    </source>
</evidence>
<gene>
    <name evidence="7" type="ordered locus">HCH_04007</name>
</gene>
<evidence type="ECO:0000256" key="5">
    <source>
        <dbReference type="PROSITE-ProRule" id="PRU00278"/>
    </source>
</evidence>
<accession>Q2SF50</accession>
<dbReference type="InterPro" id="IPR046357">
    <property type="entry name" value="PPIase_dom_sf"/>
</dbReference>
<keyword evidence="5 7" id="KW-0413">Isomerase</keyword>
<sequence>MSTDISVNGVAISETAMFQEMQYFPSESQEDALNQAARALIVSELLRQRAQALEMETEGLSQDEVIDLLLQREAPVREPTAEECERFYRGHPEQFSSSPLVEANHILLAAAPDDVKERSLKLEQAKALIERLQSNPEQFASLAQKFSACPSKDQGGSLGQLSRGQTVAEFEAAVFRHEYGLIPSPVESRYGVHVVWVKRNIPGELAPYSYVEEKLRSYLKELAERRAIVDYLHRLVEAAEIHGYRFAQDGSPLLQ</sequence>
<name>Q2SF50_HAHCH</name>
<dbReference type="InterPro" id="IPR027304">
    <property type="entry name" value="Trigger_fact/SurA_dom_sf"/>
</dbReference>
<dbReference type="Pfam" id="PF00639">
    <property type="entry name" value="Rotamase"/>
    <property type="match status" value="1"/>
</dbReference>
<dbReference type="HOGENOM" id="CLU_034646_9_1_6"/>
<dbReference type="InterPro" id="IPR050245">
    <property type="entry name" value="PrsA_foldase"/>
</dbReference>
<evidence type="ECO:0000256" key="4">
    <source>
        <dbReference type="ARBA" id="ARBA00023110"/>
    </source>
</evidence>
<evidence type="ECO:0000256" key="2">
    <source>
        <dbReference type="ARBA" id="ARBA00007656"/>
    </source>
</evidence>
<dbReference type="PROSITE" id="PS50198">
    <property type="entry name" value="PPIC_PPIASE_2"/>
    <property type="match status" value="1"/>
</dbReference>
<keyword evidence="8" id="KW-1185">Reference proteome</keyword>
<dbReference type="eggNOG" id="COG0760">
    <property type="taxonomic scope" value="Bacteria"/>
</dbReference>
<dbReference type="SUPFAM" id="SSF109998">
    <property type="entry name" value="Triger factor/SurA peptide-binding domain-like"/>
    <property type="match status" value="1"/>
</dbReference>
<protein>
    <recommendedName>
        <fullName evidence="3">peptidylprolyl isomerase</fullName>
        <ecNumber evidence="3">5.2.1.8</ecNumber>
    </recommendedName>
</protein>
<evidence type="ECO:0000313" key="7">
    <source>
        <dbReference type="EMBL" id="ABC30724.1"/>
    </source>
</evidence>
<dbReference type="Proteomes" id="UP000000238">
    <property type="component" value="Chromosome"/>
</dbReference>
<evidence type="ECO:0000313" key="8">
    <source>
        <dbReference type="Proteomes" id="UP000000238"/>
    </source>
</evidence>